<keyword evidence="8" id="KW-1185">Reference proteome</keyword>
<keyword evidence="1" id="KW-0547">Nucleotide-binding</keyword>
<dbReference type="PANTHER" id="PTHR18934">
    <property type="entry name" value="ATP-DEPENDENT RNA HELICASE"/>
    <property type="match status" value="1"/>
</dbReference>
<dbReference type="Gene3D" id="3.40.50.300">
    <property type="entry name" value="P-loop containing nucleotide triphosphate hydrolases"/>
    <property type="match status" value="2"/>
</dbReference>
<evidence type="ECO:0000313" key="8">
    <source>
        <dbReference type="Proteomes" id="UP000215086"/>
    </source>
</evidence>
<dbReference type="EMBL" id="CP018477">
    <property type="protein sequence ID" value="ASV72755.1"/>
    <property type="molecule type" value="Genomic_DNA"/>
</dbReference>
<dbReference type="Gene3D" id="1.20.120.1080">
    <property type="match status" value="1"/>
</dbReference>
<evidence type="ECO:0000259" key="5">
    <source>
        <dbReference type="PROSITE" id="PS51192"/>
    </source>
</evidence>
<dbReference type="FunFam" id="1.20.120.1080:FF:000005">
    <property type="entry name" value="ATP-dependent helicase HrpA"/>
    <property type="match status" value="1"/>
</dbReference>
<evidence type="ECO:0000256" key="3">
    <source>
        <dbReference type="ARBA" id="ARBA00022806"/>
    </source>
</evidence>
<dbReference type="InterPro" id="IPR001650">
    <property type="entry name" value="Helicase_C-like"/>
</dbReference>
<reference evidence="7 8" key="1">
    <citation type="journal article" name="Front. Microbiol.">
        <title>Sugar Metabolism of the First Thermophilic Planctomycete Thermogutta terrifontis: Comparative Genomic and Transcriptomic Approaches.</title>
        <authorList>
            <person name="Elcheninov A.G."/>
            <person name="Menzel P."/>
            <person name="Gudbergsdottir S.R."/>
            <person name="Slesarev A.I."/>
            <person name="Kadnikov V.V."/>
            <person name="Krogh A."/>
            <person name="Bonch-Osmolovskaya E.A."/>
            <person name="Peng X."/>
            <person name="Kublanov I.V."/>
        </authorList>
    </citation>
    <scope>NUCLEOTIDE SEQUENCE [LARGE SCALE GENOMIC DNA]</scope>
    <source>
        <strain evidence="7 8">R1</strain>
    </source>
</reference>
<dbReference type="InterPro" id="IPR011709">
    <property type="entry name" value="DEAD-box_helicase_OB_fold"/>
</dbReference>
<dbReference type="PROSITE" id="PS51192">
    <property type="entry name" value="HELICASE_ATP_BIND_1"/>
    <property type="match status" value="1"/>
</dbReference>
<protein>
    <submittedName>
        <fullName evidence="7">ATP-dependent RNA helicase HrpA</fullName>
        <ecNumber evidence="7">3.6.4.13</ecNumber>
    </submittedName>
</protein>
<dbReference type="InterPro" id="IPR027417">
    <property type="entry name" value="P-loop_NTPase"/>
</dbReference>
<dbReference type="InterPro" id="IPR010222">
    <property type="entry name" value="RNA_helicase_HrpA"/>
</dbReference>
<dbReference type="Proteomes" id="UP000215086">
    <property type="component" value="Chromosome"/>
</dbReference>
<dbReference type="InterPro" id="IPR011545">
    <property type="entry name" value="DEAD/DEAH_box_helicase_dom"/>
</dbReference>
<gene>
    <name evidence="7" type="ORF">THTE_0153</name>
</gene>
<dbReference type="KEGG" id="ttf:THTE_0153"/>
<dbReference type="Pfam" id="PF07717">
    <property type="entry name" value="OB_NTP_bind"/>
    <property type="match status" value="1"/>
</dbReference>
<dbReference type="GO" id="GO:0003723">
    <property type="term" value="F:RNA binding"/>
    <property type="evidence" value="ECO:0007669"/>
    <property type="project" value="TreeGrafter"/>
</dbReference>
<dbReference type="Pfam" id="PF00270">
    <property type="entry name" value="DEAD"/>
    <property type="match status" value="1"/>
</dbReference>
<dbReference type="Pfam" id="PF04408">
    <property type="entry name" value="WHD_HA2"/>
    <property type="match status" value="1"/>
</dbReference>
<keyword evidence="3 7" id="KW-0347">Helicase</keyword>
<feature type="domain" description="Helicase C-terminal" evidence="6">
    <location>
        <begin position="281"/>
        <end position="453"/>
    </location>
</feature>
<dbReference type="GO" id="GO:0003724">
    <property type="term" value="F:RNA helicase activity"/>
    <property type="evidence" value="ECO:0007669"/>
    <property type="project" value="UniProtKB-EC"/>
</dbReference>
<dbReference type="Pfam" id="PF21010">
    <property type="entry name" value="HA2_C"/>
    <property type="match status" value="1"/>
</dbReference>
<dbReference type="SMART" id="SM00382">
    <property type="entry name" value="AAA"/>
    <property type="match status" value="1"/>
</dbReference>
<dbReference type="CDD" id="cd18791">
    <property type="entry name" value="SF2_C_RHA"/>
    <property type="match status" value="1"/>
</dbReference>
<dbReference type="EC" id="3.6.4.13" evidence="7"/>
<dbReference type="InterPro" id="IPR048333">
    <property type="entry name" value="HA2_WH"/>
</dbReference>
<organism evidence="7 8">
    <name type="scientific">Thermogutta terrifontis</name>
    <dbReference type="NCBI Taxonomy" id="1331910"/>
    <lineage>
        <taxon>Bacteria</taxon>
        <taxon>Pseudomonadati</taxon>
        <taxon>Planctomycetota</taxon>
        <taxon>Planctomycetia</taxon>
        <taxon>Pirellulales</taxon>
        <taxon>Thermoguttaceae</taxon>
        <taxon>Thermogutta</taxon>
    </lineage>
</organism>
<dbReference type="SMART" id="SM00487">
    <property type="entry name" value="DEXDc"/>
    <property type="match status" value="1"/>
</dbReference>
<evidence type="ECO:0000313" key="7">
    <source>
        <dbReference type="EMBL" id="ASV72755.1"/>
    </source>
</evidence>
<evidence type="ECO:0000259" key="6">
    <source>
        <dbReference type="PROSITE" id="PS51194"/>
    </source>
</evidence>
<accession>A0A286R9V6</accession>
<dbReference type="NCBIfam" id="TIGR01967">
    <property type="entry name" value="DEAH_box_HrpA"/>
    <property type="match status" value="1"/>
</dbReference>
<evidence type="ECO:0000256" key="4">
    <source>
        <dbReference type="ARBA" id="ARBA00022840"/>
    </source>
</evidence>
<dbReference type="PANTHER" id="PTHR18934:SF99">
    <property type="entry name" value="ATP-DEPENDENT RNA HELICASE DHX37-RELATED"/>
    <property type="match status" value="1"/>
</dbReference>
<dbReference type="InterPro" id="IPR024590">
    <property type="entry name" value="HrpA_C"/>
</dbReference>
<sequence length="1314" mass="151005">MPSVFREVGRLRKLIAGTMRADRFRFAQRLRLLNHRANRGESLVSELDRLKSEIAASAELCRQRREAKPHVEILPHLPIAAQCEAIAAALQENPVVIVCGETGSGKSTQLPKLCLKMGRGIEAMIGHTQPRRIAARSIAARIAQEMGVTLGREVGYKVRFSDVTSPETYIKLMTDGILLAETQSDRFLEHYDTIIIDEAHERSLNIDFLLGYLRRLLQKRRDLKVIITSATLDAARFAEHFSWRGRPAPVIEVPGRSYPVEVRYRPPVPDEATGEADWQSAILAAMEEVLQEGPGDVLIFMPTERHIHETTQLLRRQATADPRFRELEILPLYARLSAAEQQRIFEPHSHRRVVVATNVAESSLTVPGIRYVIDPGVARLSRYSPRTKTQRLPIEPISQASAEQRKGRCGREGPGICIRLFSEEDLLQRDRYTPPEIVRTNLASVILQLMALNLGRVETFPFLDPPRADAIRDGYKTLFEIGAVDEDAKLTPLGRKLARLPVDPRIGRMILAAHDEGCLHEVLIIAAALEVDDPRLRPPERAAEADLCHAQFRHPESDFLGYLKLWDFYQSLKAKLSRSQMQKACQQNFLSYNRLREWSDIFRELQEIVAESGMKLNRRKDDPTAIHRAILTGLLSNVAMRHNRYEYTVAGGGKAVLWPGSGVFETKPAWVMAAELVETARRYLRVCARIDPAWVEELAPHLIKKTYVDPYWSRRYGAAMVYEKVLLFGLPVVPRRRVPLGPIDPQTAREMLIQHGLVEGEIECQAAFFEHNQRLVRDLETAQIKLRRLDLLLGQWAQFDFYDQRIPSHVYDLQGLLAWWKEACRENPKILHMQPSDVLKEELPADVSTRFPDHFIVEKAPMPLTYRFQPGHPEDGVTLTIPVEVFHHLDPRRLEWLVPGMVEPKVAALIRCLPKELRRRLVPIPEKARQAVELMRFGEGRFLPAVAEALSRISGEKIRLEDFQLDKIPPELQMSIKVVDDKGQVLAQGRDFWQLREKLGSRTTVAYSVIDDPVWTKDHLRDWPDQDLPEEVEVHRGGIPVKAFPMLVDARDSVSLRLADSAARAAYQTRFGLRRLLAFATQERLDPHWDWFPDRDRLRLIATQLPEFDFQDQLLLALVDRAFLDESLVGPWLIGQWGQLPRTRDEFRRLRHAGLQRLPLAIQEVLSLVRPLLDGYHQARLAVEKLTAPQWEEARRDIEEQLNELVRPGFLTHTPWNWLRQYPRYFQGICRRAEALQLGNAIRDRQALATFRPYWEAYLKRRQLHEEMDIFDPELIQLRWMLEEFRISLFAQALGTALPVSPQRLEKQLARVRG</sequence>
<dbReference type="InterPro" id="IPR003593">
    <property type="entry name" value="AAA+_ATPase"/>
</dbReference>
<evidence type="ECO:0000256" key="1">
    <source>
        <dbReference type="ARBA" id="ARBA00022741"/>
    </source>
</evidence>
<evidence type="ECO:0000256" key="2">
    <source>
        <dbReference type="ARBA" id="ARBA00022801"/>
    </source>
</evidence>
<dbReference type="InterPro" id="IPR007502">
    <property type="entry name" value="Helicase-assoc_dom"/>
</dbReference>
<dbReference type="Pfam" id="PF11898">
    <property type="entry name" value="DUF3418"/>
    <property type="match status" value="1"/>
</dbReference>
<keyword evidence="4" id="KW-0067">ATP-binding</keyword>
<dbReference type="GO" id="GO:0005524">
    <property type="term" value="F:ATP binding"/>
    <property type="evidence" value="ECO:0007669"/>
    <property type="project" value="UniProtKB-KW"/>
</dbReference>
<dbReference type="SMART" id="SM00490">
    <property type="entry name" value="HELICc"/>
    <property type="match status" value="1"/>
</dbReference>
<name>A0A286R9V6_9BACT</name>
<dbReference type="SUPFAM" id="SSF52540">
    <property type="entry name" value="P-loop containing nucleoside triphosphate hydrolases"/>
    <property type="match status" value="1"/>
</dbReference>
<keyword evidence="2 7" id="KW-0378">Hydrolase</keyword>
<dbReference type="PROSITE" id="PS51194">
    <property type="entry name" value="HELICASE_CTER"/>
    <property type="match status" value="1"/>
</dbReference>
<proteinExistence type="predicted"/>
<dbReference type="InterPro" id="IPR014001">
    <property type="entry name" value="Helicase_ATP-bd"/>
</dbReference>
<dbReference type="SMART" id="SM00847">
    <property type="entry name" value="HA2"/>
    <property type="match status" value="1"/>
</dbReference>
<dbReference type="GO" id="GO:0016787">
    <property type="term" value="F:hydrolase activity"/>
    <property type="evidence" value="ECO:0007669"/>
    <property type="project" value="UniProtKB-KW"/>
</dbReference>
<feature type="domain" description="Helicase ATP-binding" evidence="5">
    <location>
        <begin position="87"/>
        <end position="250"/>
    </location>
</feature>
<dbReference type="Pfam" id="PF00271">
    <property type="entry name" value="Helicase_C"/>
    <property type="match status" value="1"/>
</dbReference>